<evidence type="ECO:0000313" key="2">
    <source>
        <dbReference type="Proteomes" id="UP000290289"/>
    </source>
</evidence>
<organism evidence="1 2">
    <name type="scientific">Malus domestica</name>
    <name type="common">Apple</name>
    <name type="synonym">Pyrus malus</name>
    <dbReference type="NCBI Taxonomy" id="3750"/>
    <lineage>
        <taxon>Eukaryota</taxon>
        <taxon>Viridiplantae</taxon>
        <taxon>Streptophyta</taxon>
        <taxon>Embryophyta</taxon>
        <taxon>Tracheophyta</taxon>
        <taxon>Spermatophyta</taxon>
        <taxon>Magnoliopsida</taxon>
        <taxon>eudicotyledons</taxon>
        <taxon>Gunneridae</taxon>
        <taxon>Pentapetalae</taxon>
        <taxon>rosids</taxon>
        <taxon>fabids</taxon>
        <taxon>Rosales</taxon>
        <taxon>Rosaceae</taxon>
        <taxon>Amygdaloideae</taxon>
        <taxon>Maleae</taxon>
        <taxon>Malus</taxon>
    </lineage>
</organism>
<dbReference type="InterPro" id="IPR019410">
    <property type="entry name" value="Methyltransf_16"/>
</dbReference>
<comment type="caution">
    <text evidence="1">The sequence shown here is derived from an EMBL/GenBank/DDBJ whole genome shotgun (WGS) entry which is preliminary data.</text>
</comment>
<reference evidence="1 2" key="1">
    <citation type="submission" date="2018-10" db="EMBL/GenBank/DDBJ databases">
        <title>A high-quality apple genome assembly.</title>
        <authorList>
            <person name="Hu J."/>
        </authorList>
    </citation>
    <scope>NUCLEOTIDE SEQUENCE [LARGE SCALE GENOMIC DNA]</scope>
    <source>
        <strain evidence="2">cv. HFTH1</strain>
        <tissue evidence="1">Young leaf</tissue>
    </source>
</reference>
<sequence>MYHLLFGKKLWRLWRPLSKKLREQEQAAPRLQIYSTSDTLSTFWREKYVKDARKYWDVFYKRHQDKGAGRKVILEVVVELETIFPLVAIVSREDAYVMKNNRKVLKERLNCKDQKISEIFYVRGDGTETIFRLSDDTNSSTKTEAATEVDHLGQEKIVLEVNEKILKKPVNDLEVDISDGVVMEMSGVLPSNDNELGSWLLFNQKSNSGGICSMVATISADLVFTTDGDSKALDLLKRNADISGQTDYKKIRVGNRDHIEAIKEANSQGFDIILGTDVTYVAEAILPLFQTAKEWISSDRSTAEDSEPALIFVIFSFL</sequence>
<proteinExistence type="predicted"/>
<dbReference type="InterPro" id="IPR029063">
    <property type="entry name" value="SAM-dependent_MTases_sf"/>
</dbReference>
<dbReference type="EMBL" id="RDQH01000341">
    <property type="protein sequence ID" value="RXH72981.1"/>
    <property type="molecule type" value="Genomic_DNA"/>
</dbReference>
<dbReference type="Proteomes" id="UP000290289">
    <property type="component" value="Chromosome 15"/>
</dbReference>
<protein>
    <submittedName>
        <fullName evidence="1">Uncharacterized protein</fullName>
    </submittedName>
</protein>
<name>A0A498HUY1_MALDO</name>
<dbReference type="SUPFAM" id="SSF53335">
    <property type="entry name" value="S-adenosyl-L-methionine-dependent methyltransferases"/>
    <property type="match status" value="1"/>
</dbReference>
<dbReference type="AlphaFoldDB" id="A0A498HUY1"/>
<gene>
    <name evidence="1" type="ORF">DVH24_012665</name>
</gene>
<accession>A0A498HUY1</accession>
<keyword evidence="2" id="KW-1185">Reference proteome</keyword>
<dbReference type="STRING" id="3750.A0A498HUY1"/>
<dbReference type="Pfam" id="PF10294">
    <property type="entry name" value="Methyltransf_16"/>
    <property type="match status" value="1"/>
</dbReference>
<evidence type="ECO:0000313" key="1">
    <source>
        <dbReference type="EMBL" id="RXH72981.1"/>
    </source>
</evidence>
<dbReference type="Gene3D" id="3.40.50.150">
    <property type="entry name" value="Vaccinia Virus protein VP39"/>
    <property type="match status" value="1"/>
</dbReference>